<evidence type="ECO:0000313" key="3">
    <source>
        <dbReference type="EMBL" id="SVE54983.1"/>
    </source>
</evidence>
<proteinExistence type="predicted"/>
<keyword evidence="1" id="KW-1133">Transmembrane helix</keyword>
<gene>
    <name evidence="3" type="ORF">METZ01_LOCUS507837</name>
</gene>
<dbReference type="PANTHER" id="PTHR33371">
    <property type="entry name" value="INTERMEMBRANE PHOSPHOLIPID TRANSPORT SYSTEM BINDING PROTEIN MLAD-RELATED"/>
    <property type="match status" value="1"/>
</dbReference>
<sequence length="206" mass="21656">VAGQRKLVESTTGHILVGIFVLLAAAGFGWLLISQGQGPAKYDLIAEFDVLGSINEATKVKLRGFTVGQVKRIEFRHQPPEGEAYFLVVLGVEKRYPVPVGVVAEIRSSGLVGESYIDLDVNSAGGVSLQPDSHVEGRSDPGLKGLMGKIGEAARKLGAAGEGIKKADLGGKLGRLTLDVSYIADDIGRVSASADSLLTASHEMME</sequence>
<keyword evidence="1" id="KW-0812">Transmembrane</keyword>
<dbReference type="InterPro" id="IPR052336">
    <property type="entry name" value="MlaD_Phospholipid_Transporter"/>
</dbReference>
<feature type="transmembrane region" description="Helical" evidence="1">
    <location>
        <begin position="12"/>
        <end position="33"/>
    </location>
</feature>
<dbReference type="InterPro" id="IPR003399">
    <property type="entry name" value="Mce/MlaD"/>
</dbReference>
<feature type="non-terminal residue" evidence="3">
    <location>
        <position position="1"/>
    </location>
</feature>
<organism evidence="3">
    <name type="scientific">marine metagenome</name>
    <dbReference type="NCBI Taxonomy" id="408172"/>
    <lineage>
        <taxon>unclassified sequences</taxon>
        <taxon>metagenomes</taxon>
        <taxon>ecological metagenomes</taxon>
    </lineage>
</organism>
<feature type="non-terminal residue" evidence="3">
    <location>
        <position position="206"/>
    </location>
</feature>
<dbReference type="PANTHER" id="PTHR33371:SF4">
    <property type="entry name" value="INTERMEMBRANE PHOSPHOLIPID TRANSPORT SYSTEM BINDING PROTEIN MLAD"/>
    <property type="match status" value="1"/>
</dbReference>
<evidence type="ECO:0000256" key="1">
    <source>
        <dbReference type="SAM" id="Phobius"/>
    </source>
</evidence>
<name>A0A383EEX2_9ZZZZ</name>
<reference evidence="3" key="1">
    <citation type="submission" date="2018-05" db="EMBL/GenBank/DDBJ databases">
        <authorList>
            <person name="Lanie J.A."/>
            <person name="Ng W.-L."/>
            <person name="Kazmierczak K.M."/>
            <person name="Andrzejewski T.M."/>
            <person name="Davidsen T.M."/>
            <person name="Wayne K.J."/>
            <person name="Tettelin H."/>
            <person name="Glass J.I."/>
            <person name="Rusch D."/>
            <person name="Podicherti R."/>
            <person name="Tsui H.-C.T."/>
            <person name="Winkler M.E."/>
        </authorList>
    </citation>
    <scope>NUCLEOTIDE SEQUENCE</scope>
</reference>
<dbReference type="Pfam" id="PF02470">
    <property type="entry name" value="MlaD"/>
    <property type="match status" value="1"/>
</dbReference>
<evidence type="ECO:0000259" key="2">
    <source>
        <dbReference type="Pfam" id="PF02470"/>
    </source>
</evidence>
<feature type="domain" description="Mce/MlaD" evidence="2">
    <location>
        <begin position="41"/>
        <end position="120"/>
    </location>
</feature>
<dbReference type="AlphaFoldDB" id="A0A383EEX2"/>
<protein>
    <recommendedName>
        <fullName evidence="2">Mce/MlaD domain-containing protein</fullName>
    </recommendedName>
</protein>
<keyword evidence="1" id="KW-0472">Membrane</keyword>
<accession>A0A383EEX2</accession>
<dbReference type="EMBL" id="UINC01225079">
    <property type="protein sequence ID" value="SVE54983.1"/>
    <property type="molecule type" value="Genomic_DNA"/>
</dbReference>